<keyword evidence="6 8" id="KW-1133">Transmembrane helix</keyword>
<feature type="domain" description="Glycosyltransferase RgtA/B/C/D-like" evidence="9">
    <location>
        <begin position="67"/>
        <end position="226"/>
    </location>
</feature>
<keyword evidence="2" id="KW-1003">Cell membrane</keyword>
<dbReference type="GO" id="GO:0005886">
    <property type="term" value="C:plasma membrane"/>
    <property type="evidence" value="ECO:0007669"/>
    <property type="project" value="UniProtKB-SubCell"/>
</dbReference>
<feature type="transmembrane region" description="Helical" evidence="8">
    <location>
        <begin position="87"/>
        <end position="107"/>
    </location>
</feature>
<evidence type="ECO:0000256" key="6">
    <source>
        <dbReference type="ARBA" id="ARBA00022989"/>
    </source>
</evidence>
<dbReference type="GO" id="GO:0016763">
    <property type="term" value="F:pentosyltransferase activity"/>
    <property type="evidence" value="ECO:0007669"/>
    <property type="project" value="TreeGrafter"/>
</dbReference>
<evidence type="ECO:0000313" key="11">
    <source>
        <dbReference type="EMBL" id="AVO26253.1"/>
    </source>
</evidence>
<proteinExistence type="predicted"/>
<evidence type="ECO:0000256" key="7">
    <source>
        <dbReference type="ARBA" id="ARBA00023136"/>
    </source>
</evidence>
<comment type="subcellular location">
    <subcellularLocation>
        <location evidence="1">Cell membrane</location>
        <topology evidence="1">Multi-pass membrane protein</topology>
    </subcellularLocation>
</comment>
<keyword evidence="4 11" id="KW-0808">Transferase</keyword>
<dbReference type="GO" id="GO:0009103">
    <property type="term" value="P:lipopolysaccharide biosynthetic process"/>
    <property type="evidence" value="ECO:0007669"/>
    <property type="project" value="UniProtKB-ARBA"/>
</dbReference>
<evidence type="ECO:0000259" key="9">
    <source>
        <dbReference type="Pfam" id="PF13231"/>
    </source>
</evidence>
<dbReference type="RefSeq" id="WP_027894847.1">
    <property type="nucleotide sequence ID" value="NZ_CP027569.1"/>
</dbReference>
<dbReference type="EMBL" id="CP027569">
    <property type="protein sequence ID" value="AVO26253.1"/>
    <property type="molecule type" value="Genomic_DNA"/>
</dbReference>
<reference evidence="11 12" key="1">
    <citation type="journal article" date="2018" name="Genome Announc.">
        <title>Complete genomes of two Megasphaera elsdenii strains, NCIMB 702410 and ATCC 25940.</title>
        <authorList>
            <person name="Hatmaker E.A."/>
            <person name="O'Dell K."/>
            <person name="Riley L.A."/>
            <person name="Klingeman D.M."/>
            <person name="Guss A.M."/>
        </authorList>
    </citation>
    <scope>NUCLEOTIDE SEQUENCE [LARGE SCALE GENOMIC DNA]</scope>
    <source>
        <strain evidence="11 12">NCIMB702410</strain>
    </source>
</reference>
<evidence type="ECO:0000256" key="1">
    <source>
        <dbReference type="ARBA" id="ARBA00004651"/>
    </source>
</evidence>
<accession>A0A2S0M479</accession>
<feature type="transmembrane region" description="Helical" evidence="8">
    <location>
        <begin position="167"/>
        <end position="196"/>
    </location>
</feature>
<dbReference type="PANTHER" id="PTHR33908">
    <property type="entry name" value="MANNOSYLTRANSFERASE YKCB-RELATED"/>
    <property type="match status" value="1"/>
</dbReference>
<keyword evidence="7 8" id="KW-0472">Membrane</keyword>
<gene>
    <name evidence="11" type="ORF">C6Y28_00640</name>
</gene>
<evidence type="ECO:0000256" key="3">
    <source>
        <dbReference type="ARBA" id="ARBA00022676"/>
    </source>
</evidence>
<feature type="transmembrane region" description="Helical" evidence="8">
    <location>
        <begin position="12"/>
        <end position="34"/>
    </location>
</feature>
<feature type="transmembrane region" description="Helical" evidence="8">
    <location>
        <begin position="119"/>
        <end position="147"/>
    </location>
</feature>
<name>A0A2S0M479_MEGEL</name>
<feature type="domain" description="Aminoarabinose transferase C-terminal" evidence="10">
    <location>
        <begin position="452"/>
        <end position="523"/>
    </location>
</feature>
<evidence type="ECO:0000256" key="8">
    <source>
        <dbReference type="SAM" id="Phobius"/>
    </source>
</evidence>
<keyword evidence="3" id="KW-0328">Glycosyltransferase</keyword>
<organism evidence="11 12">
    <name type="scientific">Megasphaera elsdenii</name>
    <dbReference type="NCBI Taxonomy" id="907"/>
    <lineage>
        <taxon>Bacteria</taxon>
        <taxon>Bacillati</taxon>
        <taxon>Bacillota</taxon>
        <taxon>Negativicutes</taxon>
        <taxon>Veillonellales</taxon>
        <taxon>Veillonellaceae</taxon>
        <taxon>Megasphaera</taxon>
    </lineage>
</organism>
<evidence type="ECO:0000313" key="12">
    <source>
        <dbReference type="Proteomes" id="UP000238358"/>
    </source>
</evidence>
<evidence type="ECO:0000259" key="10">
    <source>
        <dbReference type="Pfam" id="PF18583"/>
    </source>
</evidence>
<evidence type="ECO:0000256" key="4">
    <source>
        <dbReference type="ARBA" id="ARBA00022679"/>
    </source>
</evidence>
<keyword evidence="5 8" id="KW-0812">Transmembrane</keyword>
<sequence length="558" mass="63942">MTDAIRRHRHFLMGLFIAAAAFLYLAHIGSYHLIELDEGRYHRVAMEMVLSGDYLTPHFDYMPYFEKPIFQYWITALSMELFGFREFTGRILPALTGLGNVFLAFWLGRTMYGRRTGILAAIIVATSALQLIVASIGVMDMALTFFIDACLVSFYVFERTEKKKYLLIFYAAMGFGMLTKGLIAIVFPVGILFWYALLSKRPRLFLKLFYLPGIALFLVIAMPWYYLVCQKNPDFFYFFFIREHFLRFATKMHERFHPWYYFVPVLIAGLMPWTGFLATFFSKDGIFLKPGSLRHKQDLLLLSLWAGLIYVFYSVSDSKLPTYILPCWLPLSVLLAASIERCRHQGRWLGHSFLINAILCLLFTAAGIVYLMHTDFLTVADFLTHGGLLIASLLIGTLAAAWVWHRKRDFFSVLVILSVMAYGFGLGAHQVQGQIHDHQTAYTVSQDIRALHVPDSTPIIMYGSFMPGLVYYLDRPIAAGNFMGELEFGIHHTDRTGMYYGSQNLYDRWNSDEPAVIVVQPKYRDEALRVLESAPAQRFDVEDYTVLLNRAAAGGDKR</sequence>
<dbReference type="AlphaFoldDB" id="A0A2S0M479"/>
<feature type="transmembrane region" description="Helical" evidence="8">
    <location>
        <begin position="208"/>
        <end position="227"/>
    </location>
</feature>
<dbReference type="PANTHER" id="PTHR33908:SF3">
    <property type="entry name" value="UNDECAPRENYL PHOSPHATE-ALPHA-4-AMINO-4-DEOXY-L-ARABINOSE ARABINOSYL TRANSFERASE"/>
    <property type="match status" value="1"/>
</dbReference>
<dbReference type="InterPro" id="IPR050297">
    <property type="entry name" value="LipidA_mod_glycosyltrf_83"/>
</dbReference>
<feature type="transmembrane region" description="Helical" evidence="8">
    <location>
        <begin position="351"/>
        <end position="370"/>
    </location>
</feature>
<feature type="transmembrane region" description="Helical" evidence="8">
    <location>
        <begin position="322"/>
        <end position="339"/>
    </location>
</feature>
<evidence type="ECO:0000256" key="5">
    <source>
        <dbReference type="ARBA" id="ARBA00022692"/>
    </source>
</evidence>
<dbReference type="Pfam" id="PF13231">
    <property type="entry name" value="PMT_2"/>
    <property type="match status" value="1"/>
</dbReference>
<evidence type="ECO:0000256" key="2">
    <source>
        <dbReference type="ARBA" id="ARBA00022475"/>
    </source>
</evidence>
<feature type="transmembrane region" description="Helical" evidence="8">
    <location>
        <begin position="382"/>
        <end position="403"/>
    </location>
</feature>
<dbReference type="Pfam" id="PF18583">
    <property type="entry name" value="Arnt_C"/>
    <property type="match status" value="1"/>
</dbReference>
<dbReference type="InterPro" id="IPR038731">
    <property type="entry name" value="RgtA/B/C-like"/>
</dbReference>
<dbReference type="InterPro" id="IPR040845">
    <property type="entry name" value="Arnt_C"/>
</dbReference>
<feature type="transmembrane region" description="Helical" evidence="8">
    <location>
        <begin position="259"/>
        <end position="278"/>
    </location>
</feature>
<dbReference type="GO" id="GO:0010041">
    <property type="term" value="P:response to iron(III) ion"/>
    <property type="evidence" value="ECO:0007669"/>
    <property type="project" value="TreeGrafter"/>
</dbReference>
<protein>
    <submittedName>
        <fullName evidence="11">Phospholipid carrier-dependent glycosyltransferase</fullName>
    </submittedName>
</protein>
<feature type="transmembrane region" description="Helical" evidence="8">
    <location>
        <begin position="299"/>
        <end position="316"/>
    </location>
</feature>
<dbReference type="OrthoDB" id="9775035at2"/>
<feature type="transmembrane region" description="Helical" evidence="8">
    <location>
        <begin position="410"/>
        <end position="428"/>
    </location>
</feature>
<dbReference type="Proteomes" id="UP000238358">
    <property type="component" value="Chromosome"/>
</dbReference>